<name>A0A255Z366_9PROT</name>
<dbReference type="PANTHER" id="PTHR48107">
    <property type="entry name" value="NADPH-DEPENDENT ALDEHYDE REDUCTASE-LIKE PROTEIN, CHLOROPLASTIC-RELATED"/>
    <property type="match status" value="1"/>
</dbReference>
<comment type="similarity">
    <text evidence="1">Belongs to the short-chain dehydrogenases/reductases (SDR) family.</text>
</comment>
<evidence type="ECO:0000256" key="1">
    <source>
        <dbReference type="ARBA" id="ARBA00006484"/>
    </source>
</evidence>
<dbReference type="FunFam" id="3.40.50.720:FF:000084">
    <property type="entry name" value="Short-chain dehydrogenase reductase"/>
    <property type="match status" value="1"/>
</dbReference>
<dbReference type="GO" id="GO:0016614">
    <property type="term" value="F:oxidoreductase activity, acting on CH-OH group of donors"/>
    <property type="evidence" value="ECO:0007669"/>
    <property type="project" value="UniProtKB-ARBA"/>
</dbReference>
<gene>
    <name evidence="3" type="ORF">CHU95_06615</name>
</gene>
<dbReference type="CDD" id="cd05233">
    <property type="entry name" value="SDR_c"/>
    <property type="match status" value="1"/>
</dbReference>
<keyword evidence="2" id="KW-0560">Oxidoreductase</keyword>
<dbReference type="Proteomes" id="UP000216998">
    <property type="component" value="Unassembled WGS sequence"/>
</dbReference>
<dbReference type="Gene3D" id="3.40.50.720">
    <property type="entry name" value="NAD(P)-binding Rossmann-like Domain"/>
    <property type="match status" value="1"/>
</dbReference>
<dbReference type="InterPro" id="IPR036291">
    <property type="entry name" value="NAD(P)-bd_dom_sf"/>
</dbReference>
<evidence type="ECO:0000256" key="2">
    <source>
        <dbReference type="ARBA" id="ARBA00023002"/>
    </source>
</evidence>
<evidence type="ECO:0000313" key="3">
    <source>
        <dbReference type="EMBL" id="OYQ35927.1"/>
    </source>
</evidence>
<dbReference type="AlphaFoldDB" id="A0A255Z366"/>
<keyword evidence="4" id="KW-1185">Reference proteome</keyword>
<sequence length="266" mass="28307">MVRMRHINIQRGEWEMPRLKDRVALITGAGNSIGRAVALAFAREGADLVLHFEEEAQRSAVADLTREVERLGRRALSLRADITNADGAYGLVETAVTGLGRVDVLVNNAGLRPAISFVDTTAEQFDMVMAANVRSAFMATRMVLPLMFAQNYGRIVTTVSDVAYHGAPGYTLYGAAAGALLGFTRSLVHDIGPRDVTANCVAPGAIDPKALTPVAQAGVDAVRRALPSQRLGSVDDVTPAYLFLASDDARHMIGQCISPCGGAVML</sequence>
<proteinExistence type="inferred from homology"/>
<reference evidence="3 4" key="1">
    <citation type="submission" date="2017-07" db="EMBL/GenBank/DDBJ databases">
        <title>Niveispirillum cyanobacteriorum sp. nov., isolated from cyanobacterial aggregates in a eutrophic lake.</title>
        <authorList>
            <person name="Cai H."/>
        </authorList>
    </citation>
    <scope>NUCLEOTIDE SEQUENCE [LARGE SCALE GENOMIC DNA]</scope>
    <source>
        <strain evidence="4">TH1-14</strain>
    </source>
</reference>
<dbReference type="PRINTS" id="PR00080">
    <property type="entry name" value="SDRFAMILY"/>
</dbReference>
<comment type="caution">
    <text evidence="3">The sequence shown here is derived from an EMBL/GenBank/DDBJ whole genome shotgun (WGS) entry which is preliminary data.</text>
</comment>
<dbReference type="Pfam" id="PF13561">
    <property type="entry name" value="adh_short_C2"/>
    <property type="match status" value="1"/>
</dbReference>
<accession>A0A255Z366</accession>
<dbReference type="PRINTS" id="PR00081">
    <property type="entry name" value="GDHRDH"/>
</dbReference>
<evidence type="ECO:0000313" key="4">
    <source>
        <dbReference type="Proteomes" id="UP000216998"/>
    </source>
</evidence>
<organism evidence="3 4">
    <name type="scientific">Niveispirillum lacus</name>
    <dbReference type="NCBI Taxonomy" id="1981099"/>
    <lineage>
        <taxon>Bacteria</taxon>
        <taxon>Pseudomonadati</taxon>
        <taxon>Pseudomonadota</taxon>
        <taxon>Alphaproteobacteria</taxon>
        <taxon>Rhodospirillales</taxon>
        <taxon>Azospirillaceae</taxon>
        <taxon>Niveispirillum</taxon>
    </lineage>
</organism>
<evidence type="ECO:0008006" key="5">
    <source>
        <dbReference type="Google" id="ProtNLM"/>
    </source>
</evidence>
<dbReference type="EMBL" id="NOXU01000024">
    <property type="protein sequence ID" value="OYQ35927.1"/>
    <property type="molecule type" value="Genomic_DNA"/>
</dbReference>
<dbReference type="OrthoDB" id="9809287at2"/>
<dbReference type="PANTHER" id="PTHR48107:SF16">
    <property type="entry name" value="NADPH-DEPENDENT ALDEHYDE REDUCTASE 1, CHLOROPLASTIC"/>
    <property type="match status" value="1"/>
</dbReference>
<dbReference type="InterPro" id="IPR002347">
    <property type="entry name" value="SDR_fam"/>
</dbReference>
<protein>
    <recommendedName>
        <fullName evidence="5">3-oxoacyl-ACP reductase</fullName>
    </recommendedName>
</protein>
<dbReference type="SUPFAM" id="SSF51735">
    <property type="entry name" value="NAD(P)-binding Rossmann-fold domains"/>
    <property type="match status" value="1"/>
</dbReference>